<dbReference type="CDD" id="cd01282">
    <property type="entry name" value="HTH_MerR-like_sg3"/>
    <property type="match status" value="1"/>
</dbReference>
<dbReference type="PROSITE" id="PS50937">
    <property type="entry name" value="HTH_MERR_2"/>
    <property type="match status" value="1"/>
</dbReference>
<dbReference type="SUPFAM" id="SSF46955">
    <property type="entry name" value="Putative DNA-binding domain"/>
    <property type="match status" value="1"/>
</dbReference>
<dbReference type="EMBL" id="CP026304">
    <property type="protein sequence ID" value="AVZ72402.1"/>
    <property type="molecule type" value="Genomic_DNA"/>
</dbReference>
<dbReference type="GO" id="GO:0003677">
    <property type="term" value="F:DNA binding"/>
    <property type="evidence" value="ECO:0007669"/>
    <property type="project" value="UniProtKB-KW"/>
</dbReference>
<dbReference type="GeneID" id="55655501"/>
<dbReference type="InterPro" id="IPR047057">
    <property type="entry name" value="MerR_fam"/>
</dbReference>
<reference evidence="3 4" key="1">
    <citation type="submission" date="2018-01" db="EMBL/GenBank/DDBJ databases">
        <title>Complete genome sequence of Streptomyces lunaelactis MM109T, a Ferroverdin A producer isolated from cave moonmilk deposits.</title>
        <authorList>
            <person name="Naome A."/>
            <person name="Martinet L."/>
            <person name="Maciejewska M."/>
            <person name="Anderssen S."/>
            <person name="Adam D."/>
            <person name="Tenconi E."/>
            <person name="Deflandre B."/>
            <person name="Arguelles-Arias A."/>
            <person name="Calusinska M."/>
            <person name="Copieters W."/>
            <person name="Karim L."/>
            <person name="Hanikenne M."/>
            <person name="Baurain D."/>
            <person name="van Wezel G."/>
            <person name="Smargiasso N."/>
            <person name="de Pauw E."/>
            <person name="Delfosse P."/>
            <person name="Rigali S."/>
        </authorList>
    </citation>
    <scope>NUCLEOTIDE SEQUENCE [LARGE SCALE GENOMIC DNA]</scope>
    <source>
        <strain evidence="3 4">MM109</strain>
    </source>
</reference>
<dbReference type="Gene3D" id="1.10.1660.10">
    <property type="match status" value="1"/>
</dbReference>
<evidence type="ECO:0000259" key="2">
    <source>
        <dbReference type="PROSITE" id="PS50937"/>
    </source>
</evidence>
<gene>
    <name evidence="3" type="ORF">SLUN_09545</name>
</gene>
<organism evidence="3 4">
    <name type="scientific">Streptomyces lunaelactis</name>
    <dbReference type="NCBI Taxonomy" id="1535768"/>
    <lineage>
        <taxon>Bacteria</taxon>
        <taxon>Bacillati</taxon>
        <taxon>Actinomycetota</taxon>
        <taxon>Actinomycetes</taxon>
        <taxon>Kitasatosporales</taxon>
        <taxon>Streptomycetaceae</taxon>
        <taxon>Streptomyces</taxon>
    </lineage>
</organism>
<dbReference type="AlphaFoldDB" id="A0A2R4SZU7"/>
<dbReference type="GO" id="GO:0003700">
    <property type="term" value="F:DNA-binding transcription factor activity"/>
    <property type="evidence" value="ECO:0007669"/>
    <property type="project" value="InterPro"/>
</dbReference>
<dbReference type="Proteomes" id="UP000244201">
    <property type="component" value="Chromosome"/>
</dbReference>
<dbReference type="PRINTS" id="PR00040">
    <property type="entry name" value="HTHMERR"/>
</dbReference>
<name>A0A2R4SZU7_9ACTN</name>
<proteinExistence type="predicted"/>
<dbReference type="RefSeq" id="WP_108148084.1">
    <property type="nucleotide sequence ID" value="NZ_CP026304.1"/>
</dbReference>
<keyword evidence="1" id="KW-0238">DNA-binding</keyword>
<dbReference type="InterPro" id="IPR009061">
    <property type="entry name" value="DNA-bd_dom_put_sf"/>
</dbReference>
<dbReference type="SMART" id="SM00422">
    <property type="entry name" value="HTH_MERR"/>
    <property type="match status" value="1"/>
</dbReference>
<evidence type="ECO:0000313" key="4">
    <source>
        <dbReference type="Proteomes" id="UP000244201"/>
    </source>
</evidence>
<feature type="domain" description="HTH merR-type" evidence="2">
    <location>
        <begin position="1"/>
        <end position="68"/>
    </location>
</feature>
<dbReference type="KEGG" id="slk:SLUN_09545"/>
<dbReference type="OrthoDB" id="3824912at2"/>
<dbReference type="InterPro" id="IPR000551">
    <property type="entry name" value="MerR-type_HTH_dom"/>
</dbReference>
<evidence type="ECO:0000256" key="1">
    <source>
        <dbReference type="ARBA" id="ARBA00023125"/>
    </source>
</evidence>
<dbReference type="PANTHER" id="PTHR30204:SF93">
    <property type="entry name" value="HTH MERR-TYPE DOMAIN-CONTAINING PROTEIN"/>
    <property type="match status" value="1"/>
</dbReference>
<protein>
    <submittedName>
        <fullName evidence="3">MerR family transcriptional regulator</fullName>
    </submittedName>
</protein>
<evidence type="ECO:0000313" key="3">
    <source>
        <dbReference type="EMBL" id="AVZ72402.1"/>
    </source>
</evidence>
<dbReference type="PROSITE" id="PS00552">
    <property type="entry name" value="HTH_MERR_1"/>
    <property type="match status" value="1"/>
</dbReference>
<sequence>MRIGELSRATGVSARSLRYYEQQGILTSERRGNGYREYGPEAPEVVFRIRALLAIGLPTDRIRDILPCDGAAGRQSEVCPTLLAKIREIRDNVSEQAAELSRTSDALTRYLGENFA</sequence>
<accession>A0A2R4SZU7</accession>
<keyword evidence="4" id="KW-1185">Reference proteome</keyword>
<dbReference type="PANTHER" id="PTHR30204">
    <property type="entry name" value="REDOX-CYCLING DRUG-SENSING TRANSCRIPTIONAL ACTIVATOR SOXR"/>
    <property type="match status" value="1"/>
</dbReference>
<dbReference type="Pfam" id="PF13411">
    <property type="entry name" value="MerR_1"/>
    <property type="match status" value="1"/>
</dbReference>